<proteinExistence type="predicted"/>
<evidence type="ECO:0000313" key="1">
    <source>
        <dbReference type="EMBL" id="KAH3755180.1"/>
    </source>
</evidence>
<dbReference type="EMBL" id="JAIWYP010000010">
    <property type="protein sequence ID" value="KAH3755180.1"/>
    <property type="molecule type" value="Genomic_DNA"/>
</dbReference>
<protein>
    <submittedName>
        <fullName evidence="1">Uncharacterized protein</fullName>
    </submittedName>
</protein>
<dbReference type="AlphaFoldDB" id="A0A9D4DVN6"/>
<reference evidence="1" key="2">
    <citation type="submission" date="2020-11" db="EMBL/GenBank/DDBJ databases">
        <authorList>
            <person name="McCartney M.A."/>
            <person name="Auch B."/>
            <person name="Kono T."/>
            <person name="Mallez S."/>
            <person name="Becker A."/>
            <person name="Gohl D.M."/>
            <person name="Silverstein K.A.T."/>
            <person name="Koren S."/>
            <person name="Bechman K.B."/>
            <person name="Herman A."/>
            <person name="Abrahante J.E."/>
            <person name="Garbe J."/>
        </authorList>
    </citation>
    <scope>NUCLEOTIDE SEQUENCE</scope>
    <source>
        <strain evidence="1">Duluth1</strain>
        <tissue evidence="1">Whole animal</tissue>
    </source>
</reference>
<name>A0A9D4DVN6_DREPO</name>
<sequence length="59" mass="6647">MRSFFPTSNEQNTYEIGQLISQFRDVKPAVVMGDFNVNGRNTPTPSGYGTLVFLYQTLV</sequence>
<gene>
    <name evidence="1" type="ORF">DPMN_189869</name>
</gene>
<accession>A0A9D4DVN6</accession>
<reference evidence="1" key="1">
    <citation type="journal article" date="2019" name="bioRxiv">
        <title>The Genome of the Zebra Mussel, Dreissena polymorpha: A Resource for Invasive Species Research.</title>
        <authorList>
            <person name="McCartney M.A."/>
            <person name="Auch B."/>
            <person name="Kono T."/>
            <person name="Mallez S."/>
            <person name="Zhang Y."/>
            <person name="Obille A."/>
            <person name="Becker A."/>
            <person name="Abrahante J.E."/>
            <person name="Garbe J."/>
            <person name="Badalamenti J.P."/>
            <person name="Herman A."/>
            <person name="Mangelson H."/>
            <person name="Liachko I."/>
            <person name="Sullivan S."/>
            <person name="Sone E.D."/>
            <person name="Koren S."/>
            <person name="Silverstein K.A.T."/>
            <person name="Beckman K.B."/>
            <person name="Gohl D.M."/>
        </authorList>
    </citation>
    <scope>NUCLEOTIDE SEQUENCE</scope>
    <source>
        <strain evidence="1">Duluth1</strain>
        <tissue evidence="1">Whole animal</tissue>
    </source>
</reference>
<organism evidence="1 2">
    <name type="scientific">Dreissena polymorpha</name>
    <name type="common">Zebra mussel</name>
    <name type="synonym">Mytilus polymorpha</name>
    <dbReference type="NCBI Taxonomy" id="45954"/>
    <lineage>
        <taxon>Eukaryota</taxon>
        <taxon>Metazoa</taxon>
        <taxon>Spiralia</taxon>
        <taxon>Lophotrochozoa</taxon>
        <taxon>Mollusca</taxon>
        <taxon>Bivalvia</taxon>
        <taxon>Autobranchia</taxon>
        <taxon>Heteroconchia</taxon>
        <taxon>Euheterodonta</taxon>
        <taxon>Imparidentia</taxon>
        <taxon>Neoheterodontei</taxon>
        <taxon>Myida</taxon>
        <taxon>Dreissenoidea</taxon>
        <taxon>Dreissenidae</taxon>
        <taxon>Dreissena</taxon>
    </lineage>
</organism>
<keyword evidence="2" id="KW-1185">Reference proteome</keyword>
<dbReference type="Proteomes" id="UP000828390">
    <property type="component" value="Unassembled WGS sequence"/>
</dbReference>
<comment type="caution">
    <text evidence="1">The sequence shown here is derived from an EMBL/GenBank/DDBJ whole genome shotgun (WGS) entry which is preliminary data.</text>
</comment>
<evidence type="ECO:0000313" key="2">
    <source>
        <dbReference type="Proteomes" id="UP000828390"/>
    </source>
</evidence>